<dbReference type="VEuPathDB" id="FungiDB:ASPWEDRAFT_30288"/>
<dbReference type="Proteomes" id="UP000184383">
    <property type="component" value="Unassembled WGS sequence"/>
</dbReference>
<feature type="compositionally biased region" description="Basic and acidic residues" evidence="1">
    <location>
        <begin position="42"/>
        <end position="55"/>
    </location>
</feature>
<feature type="compositionally biased region" description="Polar residues" evidence="1">
    <location>
        <begin position="32"/>
        <end position="41"/>
    </location>
</feature>
<dbReference type="STRING" id="1073089.A0A1L9RE52"/>
<dbReference type="EMBL" id="KV878214">
    <property type="protein sequence ID" value="OJJ33185.1"/>
    <property type="molecule type" value="Genomic_DNA"/>
</dbReference>
<evidence type="ECO:0000256" key="1">
    <source>
        <dbReference type="SAM" id="MobiDB-lite"/>
    </source>
</evidence>
<dbReference type="AlphaFoldDB" id="A0A1L9RE52"/>
<protein>
    <submittedName>
        <fullName evidence="2">Uncharacterized protein</fullName>
    </submittedName>
</protein>
<dbReference type="OrthoDB" id="5317787at2759"/>
<organism evidence="2 3">
    <name type="scientific">Aspergillus wentii DTO 134E9</name>
    <dbReference type="NCBI Taxonomy" id="1073089"/>
    <lineage>
        <taxon>Eukaryota</taxon>
        <taxon>Fungi</taxon>
        <taxon>Dikarya</taxon>
        <taxon>Ascomycota</taxon>
        <taxon>Pezizomycotina</taxon>
        <taxon>Eurotiomycetes</taxon>
        <taxon>Eurotiomycetidae</taxon>
        <taxon>Eurotiales</taxon>
        <taxon>Aspergillaceae</taxon>
        <taxon>Aspergillus</taxon>
        <taxon>Aspergillus subgen. Cremei</taxon>
    </lineage>
</organism>
<feature type="compositionally biased region" description="Polar residues" evidence="1">
    <location>
        <begin position="58"/>
        <end position="70"/>
    </location>
</feature>
<keyword evidence="3" id="KW-1185">Reference proteome</keyword>
<feature type="region of interest" description="Disordered" evidence="1">
    <location>
        <begin position="1"/>
        <end position="77"/>
    </location>
</feature>
<accession>A0A1L9RE52</accession>
<feature type="compositionally biased region" description="Polar residues" evidence="1">
    <location>
        <begin position="1"/>
        <end position="11"/>
    </location>
</feature>
<dbReference type="GeneID" id="63749230"/>
<feature type="region of interest" description="Disordered" evidence="1">
    <location>
        <begin position="200"/>
        <end position="223"/>
    </location>
</feature>
<name>A0A1L9RE52_ASPWE</name>
<dbReference type="RefSeq" id="XP_040686862.1">
    <property type="nucleotide sequence ID" value="XM_040833382.1"/>
</dbReference>
<sequence>MGSYKTSYQVASGTAGSSSSTNSDASDRSKSTVPTIYSDGSTSKRRDTTDPDSKNKNPKNSGSTYASTVPSADELQDEPRYEVVERTPEIFPSDAIPSNPSTFGELFPSSRRLLIRHDDATIDGNMNLRVDTAIPRRGGYQQDIILFHLRMYDLFSRKFSFRRYCRESGREVCHSERRPRSSSHDKRPVFRRSWSSVLASLRPGSSGNGAAQNQGHKRHDSGCHPWKDDDLWDEESPDLKENLNRPVALADTMLLEFSNYAHVEVKRRGAGISKRYEYEYWSTKYQWRRECRKEGDLREVSYHLVNLQASKTIAHIVPAILTPSEAVEEESKGGWIPPSSMWISDSSVYETMPDIADAIVATGLVVLVDDCIRRRWHSKRHAQLTRSSFSKSIEMMGPKRLIDEVFHRRGSA</sequence>
<proteinExistence type="predicted"/>
<feature type="compositionally biased region" description="Low complexity" evidence="1">
    <location>
        <begin position="12"/>
        <end position="24"/>
    </location>
</feature>
<evidence type="ECO:0000313" key="3">
    <source>
        <dbReference type="Proteomes" id="UP000184383"/>
    </source>
</evidence>
<evidence type="ECO:0000313" key="2">
    <source>
        <dbReference type="EMBL" id="OJJ33185.1"/>
    </source>
</evidence>
<gene>
    <name evidence="2" type="ORF">ASPWEDRAFT_30288</name>
</gene>
<reference evidence="3" key="1">
    <citation type="journal article" date="2017" name="Genome Biol.">
        <title>Comparative genomics reveals high biological diversity and specific adaptations in the industrially and medically important fungal genus Aspergillus.</title>
        <authorList>
            <person name="de Vries R.P."/>
            <person name="Riley R."/>
            <person name="Wiebenga A."/>
            <person name="Aguilar-Osorio G."/>
            <person name="Amillis S."/>
            <person name="Uchima C.A."/>
            <person name="Anderluh G."/>
            <person name="Asadollahi M."/>
            <person name="Askin M."/>
            <person name="Barry K."/>
            <person name="Battaglia E."/>
            <person name="Bayram O."/>
            <person name="Benocci T."/>
            <person name="Braus-Stromeyer S.A."/>
            <person name="Caldana C."/>
            <person name="Canovas D."/>
            <person name="Cerqueira G.C."/>
            <person name="Chen F."/>
            <person name="Chen W."/>
            <person name="Choi C."/>
            <person name="Clum A."/>
            <person name="Dos Santos R.A."/>
            <person name="Damasio A.R."/>
            <person name="Diallinas G."/>
            <person name="Emri T."/>
            <person name="Fekete E."/>
            <person name="Flipphi M."/>
            <person name="Freyberg S."/>
            <person name="Gallo A."/>
            <person name="Gournas C."/>
            <person name="Habgood R."/>
            <person name="Hainaut M."/>
            <person name="Harispe M.L."/>
            <person name="Henrissat B."/>
            <person name="Hilden K.S."/>
            <person name="Hope R."/>
            <person name="Hossain A."/>
            <person name="Karabika E."/>
            <person name="Karaffa L."/>
            <person name="Karanyi Z."/>
            <person name="Krasevec N."/>
            <person name="Kuo A."/>
            <person name="Kusch H."/>
            <person name="LaButti K."/>
            <person name="Lagendijk E.L."/>
            <person name="Lapidus A."/>
            <person name="Levasseur A."/>
            <person name="Lindquist E."/>
            <person name="Lipzen A."/>
            <person name="Logrieco A.F."/>
            <person name="MacCabe A."/>
            <person name="Maekelae M.R."/>
            <person name="Malavazi I."/>
            <person name="Melin P."/>
            <person name="Meyer V."/>
            <person name="Mielnichuk N."/>
            <person name="Miskei M."/>
            <person name="Molnar A.P."/>
            <person name="Mule G."/>
            <person name="Ngan C.Y."/>
            <person name="Orejas M."/>
            <person name="Orosz E."/>
            <person name="Ouedraogo J.P."/>
            <person name="Overkamp K.M."/>
            <person name="Park H.-S."/>
            <person name="Perrone G."/>
            <person name="Piumi F."/>
            <person name="Punt P.J."/>
            <person name="Ram A.F."/>
            <person name="Ramon A."/>
            <person name="Rauscher S."/>
            <person name="Record E."/>
            <person name="Riano-Pachon D.M."/>
            <person name="Robert V."/>
            <person name="Roehrig J."/>
            <person name="Ruller R."/>
            <person name="Salamov A."/>
            <person name="Salih N.S."/>
            <person name="Samson R.A."/>
            <person name="Sandor E."/>
            <person name="Sanguinetti M."/>
            <person name="Schuetze T."/>
            <person name="Sepcic K."/>
            <person name="Shelest E."/>
            <person name="Sherlock G."/>
            <person name="Sophianopoulou V."/>
            <person name="Squina F.M."/>
            <person name="Sun H."/>
            <person name="Susca A."/>
            <person name="Todd R.B."/>
            <person name="Tsang A."/>
            <person name="Unkles S.E."/>
            <person name="van de Wiele N."/>
            <person name="van Rossen-Uffink D."/>
            <person name="Oliveira J.V."/>
            <person name="Vesth T.C."/>
            <person name="Visser J."/>
            <person name="Yu J.-H."/>
            <person name="Zhou M."/>
            <person name="Andersen M.R."/>
            <person name="Archer D.B."/>
            <person name="Baker S.E."/>
            <person name="Benoit I."/>
            <person name="Brakhage A.A."/>
            <person name="Braus G.H."/>
            <person name="Fischer R."/>
            <person name="Frisvad J.C."/>
            <person name="Goldman G.H."/>
            <person name="Houbraken J."/>
            <person name="Oakley B."/>
            <person name="Pocsi I."/>
            <person name="Scazzocchio C."/>
            <person name="Seiboth B."/>
            <person name="vanKuyk P.A."/>
            <person name="Wortman J."/>
            <person name="Dyer P.S."/>
            <person name="Grigoriev I.V."/>
        </authorList>
    </citation>
    <scope>NUCLEOTIDE SEQUENCE [LARGE SCALE GENOMIC DNA]</scope>
    <source>
        <strain evidence="3">DTO 134E9</strain>
    </source>
</reference>
<feature type="compositionally biased region" description="Polar residues" evidence="1">
    <location>
        <begin position="200"/>
        <end position="214"/>
    </location>
</feature>